<dbReference type="PANTHER" id="PTHR12149:SF8">
    <property type="entry name" value="PROTEIN-RIBULOSAMINE 3-KINASE"/>
    <property type="match status" value="1"/>
</dbReference>
<dbReference type="Pfam" id="PF03881">
    <property type="entry name" value="Fructosamin_kin"/>
    <property type="match status" value="1"/>
</dbReference>
<dbReference type="PaxDb" id="55529-EKX38828"/>
<evidence type="ECO:0000313" key="3">
    <source>
        <dbReference type="EMBL" id="EKX38828.1"/>
    </source>
</evidence>
<proteinExistence type="predicted"/>
<dbReference type="AlphaFoldDB" id="L1IRH3"/>
<dbReference type="RefSeq" id="XP_005825808.1">
    <property type="nucleotide sequence ID" value="XM_005825751.1"/>
</dbReference>
<evidence type="ECO:0000313" key="4">
    <source>
        <dbReference type="EnsemblProtists" id="EKX38828"/>
    </source>
</evidence>
<dbReference type="Gene3D" id="3.30.200.20">
    <property type="entry name" value="Phosphorylase Kinase, domain 1"/>
    <property type="match status" value="1"/>
</dbReference>
<evidence type="ECO:0000256" key="2">
    <source>
        <dbReference type="ARBA" id="ARBA00048655"/>
    </source>
</evidence>
<evidence type="ECO:0000313" key="5">
    <source>
        <dbReference type="Proteomes" id="UP000011087"/>
    </source>
</evidence>
<reference evidence="5" key="2">
    <citation type="submission" date="2012-11" db="EMBL/GenBank/DDBJ databases">
        <authorList>
            <person name="Kuo A."/>
            <person name="Curtis B.A."/>
            <person name="Tanifuji G."/>
            <person name="Burki F."/>
            <person name="Gruber A."/>
            <person name="Irimia M."/>
            <person name="Maruyama S."/>
            <person name="Arias M.C."/>
            <person name="Ball S.G."/>
            <person name="Gile G.H."/>
            <person name="Hirakawa Y."/>
            <person name="Hopkins J.F."/>
            <person name="Rensing S.A."/>
            <person name="Schmutz J."/>
            <person name="Symeonidi A."/>
            <person name="Elias M."/>
            <person name="Eveleigh R.J."/>
            <person name="Herman E.K."/>
            <person name="Klute M.J."/>
            <person name="Nakayama T."/>
            <person name="Obornik M."/>
            <person name="Reyes-Prieto A."/>
            <person name="Armbrust E.V."/>
            <person name="Aves S.J."/>
            <person name="Beiko R.G."/>
            <person name="Coutinho P."/>
            <person name="Dacks J.B."/>
            <person name="Durnford D.G."/>
            <person name="Fast N.M."/>
            <person name="Green B.R."/>
            <person name="Grisdale C."/>
            <person name="Hempe F."/>
            <person name="Henrissat B."/>
            <person name="Hoppner M.P."/>
            <person name="Ishida K.-I."/>
            <person name="Kim E."/>
            <person name="Koreny L."/>
            <person name="Kroth P.G."/>
            <person name="Liu Y."/>
            <person name="Malik S.-B."/>
            <person name="Maier U.G."/>
            <person name="McRose D."/>
            <person name="Mock T."/>
            <person name="Neilson J.A."/>
            <person name="Onodera N.T."/>
            <person name="Poole A.M."/>
            <person name="Pritham E.J."/>
            <person name="Richards T.A."/>
            <person name="Rocap G."/>
            <person name="Roy S.W."/>
            <person name="Sarai C."/>
            <person name="Schaack S."/>
            <person name="Shirato S."/>
            <person name="Slamovits C.H."/>
            <person name="Spencer D.F."/>
            <person name="Suzuki S."/>
            <person name="Worden A.Z."/>
            <person name="Zauner S."/>
            <person name="Barry K."/>
            <person name="Bell C."/>
            <person name="Bharti A.K."/>
            <person name="Crow J.A."/>
            <person name="Grimwood J."/>
            <person name="Kramer R."/>
            <person name="Lindquist E."/>
            <person name="Lucas S."/>
            <person name="Salamov A."/>
            <person name="McFadden G.I."/>
            <person name="Lane C.E."/>
            <person name="Keeling P.J."/>
            <person name="Gray M.W."/>
            <person name="Grigoriev I.V."/>
            <person name="Archibald J.M."/>
        </authorList>
    </citation>
    <scope>NUCLEOTIDE SEQUENCE</scope>
    <source>
        <strain evidence="5">CCMP2712</strain>
    </source>
</reference>
<dbReference type="OMA" id="TPLNNTW"/>
<gene>
    <name evidence="3" type="ORF">GUITHDRAFT_76935</name>
</gene>
<dbReference type="eggNOG" id="KOG3021">
    <property type="taxonomic scope" value="Eukaryota"/>
</dbReference>
<dbReference type="Gene3D" id="3.90.1200.10">
    <property type="match status" value="1"/>
</dbReference>
<dbReference type="PANTHER" id="PTHR12149">
    <property type="entry name" value="FRUCTOSAMINE 3 KINASE-RELATED PROTEIN"/>
    <property type="match status" value="1"/>
</dbReference>
<dbReference type="SUPFAM" id="SSF56112">
    <property type="entry name" value="Protein kinase-like (PK-like)"/>
    <property type="match status" value="1"/>
</dbReference>
<dbReference type="Proteomes" id="UP000011087">
    <property type="component" value="Unassembled WGS sequence"/>
</dbReference>
<evidence type="ECO:0000256" key="1">
    <source>
        <dbReference type="ARBA" id="ARBA00011961"/>
    </source>
</evidence>
<protein>
    <recommendedName>
        <fullName evidence="1">protein-ribulosamine 3-kinase</fullName>
        <ecNumber evidence="1">2.7.1.172</ecNumber>
    </recommendedName>
</protein>
<organism evidence="3">
    <name type="scientific">Guillardia theta (strain CCMP2712)</name>
    <name type="common">Cryptophyte</name>
    <dbReference type="NCBI Taxonomy" id="905079"/>
    <lineage>
        <taxon>Eukaryota</taxon>
        <taxon>Cryptophyceae</taxon>
        <taxon>Pyrenomonadales</taxon>
        <taxon>Geminigeraceae</taxon>
        <taxon>Guillardia</taxon>
    </lineage>
</organism>
<keyword evidence="5" id="KW-1185">Reference proteome</keyword>
<dbReference type="GO" id="GO:0102193">
    <property type="term" value="F:protein-ribulosamine 3-kinase activity"/>
    <property type="evidence" value="ECO:0007669"/>
    <property type="project" value="UniProtKB-EC"/>
</dbReference>
<reference evidence="3 5" key="1">
    <citation type="journal article" date="2012" name="Nature">
        <title>Algal genomes reveal evolutionary mosaicism and the fate of nucleomorphs.</title>
        <authorList>
            <consortium name="DOE Joint Genome Institute"/>
            <person name="Curtis B.A."/>
            <person name="Tanifuji G."/>
            <person name="Burki F."/>
            <person name="Gruber A."/>
            <person name="Irimia M."/>
            <person name="Maruyama S."/>
            <person name="Arias M.C."/>
            <person name="Ball S.G."/>
            <person name="Gile G.H."/>
            <person name="Hirakawa Y."/>
            <person name="Hopkins J.F."/>
            <person name="Kuo A."/>
            <person name="Rensing S.A."/>
            <person name="Schmutz J."/>
            <person name="Symeonidi A."/>
            <person name="Elias M."/>
            <person name="Eveleigh R.J."/>
            <person name="Herman E.K."/>
            <person name="Klute M.J."/>
            <person name="Nakayama T."/>
            <person name="Obornik M."/>
            <person name="Reyes-Prieto A."/>
            <person name="Armbrust E.V."/>
            <person name="Aves S.J."/>
            <person name="Beiko R.G."/>
            <person name="Coutinho P."/>
            <person name="Dacks J.B."/>
            <person name="Durnford D.G."/>
            <person name="Fast N.M."/>
            <person name="Green B.R."/>
            <person name="Grisdale C.J."/>
            <person name="Hempel F."/>
            <person name="Henrissat B."/>
            <person name="Hoppner M.P."/>
            <person name="Ishida K."/>
            <person name="Kim E."/>
            <person name="Koreny L."/>
            <person name="Kroth P.G."/>
            <person name="Liu Y."/>
            <person name="Malik S.B."/>
            <person name="Maier U.G."/>
            <person name="McRose D."/>
            <person name="Mock T."/>
            <person name="Neilson J.A."/>
            <person name="Onodera N.T."/>
            <person name="Poole A.M."/>
            <person name="Pritham E.J."/>
            <person name="Richards T.A."/>
            <person name="Rocap G."/>
            <person name="Roy S.W."/>
            <person name="Sarai C."/>
            <person name="Schaack S."/>
            <person name="Shirato S."/>
            <person name="Slamovits C.H."/>
            <person name="Spencer D.F."/>
            <person name="Suzuki S."/>
            <person name="Worden A.Z."/>
            <person name="Zauner S."/>
            <person name="Barry K."/>
            <person name="Bell C."/>
            <person name="Bharti A.K."/>
            <person name="Crow J.A."/>
            <person name="Grimwood J."/>
            <person name="Kramer R."/>
            <person name="Lindquist E."/>
            <person name="Lucas S."/>
            <person name="Salamov A."/>
            <person name="McFadden G.I."/>
            <person name="Lane C.E."/>
            <person name="Keeling P.J."/>
            <person name="Gray M.W."/>
            <person name="Grigoriev I.V."/>
            <person name="Archibald J.M."/>
        </authorList>
    </citation>
    <scope>NUCLEOTIDE SEQUENCE</scope>
    <source>
        <strain evidence="3 5">CCMP2712</strain>
    </source>
</reference>
<dbReference type="OrthoDB" id="5772781at2759"/>
<sequence>MGLDDFVALQSEYPKPKYLPSLAANDPIVQAITNKCGAGQVLSFHLLDKRWNGNYIMRYATSDGDLFVKLNHEENKSVFVAEAVGLTSLLKSGAVRAPKPLHVGEIHGGEDGRGSFLITEFLELSPFGSMTTTNQRILGEQIARLHTSGNLDDIHKGRFGFMVNNFHSRTPLDNTWSSTWVEFFTRRLTSQLGMLQKEQVSRSCYTRSCYMMSSDFNQTFVSLLSRVIDQLPHDFNKLAITPSLLHGDLWIGNAGATTDGPVLFDPACFFGHSEFDLAIMKIFGGFSDEFFQAYYEILPQEEGFEQRERYYLLYNYLNQLNLFGDEKVLVKCISVMQEILQGD</sequence>
<comment type="catalytic activity">
    <reaction evidence="2">
        <text>N(6)-D-ribulosyl-L-lysyl-[protein] + ATP = N(6)-(3-O-phospho-D-ribulosyl)-L-lysyl-[protein] + ADP + H(+)</text>
        <dbReference type="Rhea" id="RHEA:48432"/>
        <dbReference type="Rhea" id="RHEA-COMP:12103"/>
        <dbReference type="Rhea" id="RHEA-COMP:12104"/>
        <dbReference type="ChEBI" id="CHEBI:15378"/>
        <dbReference type="ChEBI" id="CHEBI:30616"/>
        <dbReference type="ChEBI" id="CHEBI:90418"/>
        <dbReference type="ChEBI" id="CHEBI:90420"/>
        <dbReference type="ChEBI" id="CHEBI:456216"/>
        <dbReference type="EC" id="2.7.1.172"/>
    </reaction>
    <physiologicalReaction direction="left-to-right" evidence="2">
        <dbReference type="Rhea" id="RHEA:48433"/>
    </physiologicalReaction>
</comment>
<reference evidence="4" key="3">
    <citation type="submission" date="2015-06" db="UniProtKB">
        <authorList>
            <consortium name="EnsemblProtists"/>
        </authorList>
    </citation>
    <scope>IDENTIFICATION</scope>
</reference>
<dbReference type="InterPro" id="IPR011009">
    <property type="entry name" value="Kinase-like_dom_sf"/>
</dbReference>
<dbReference type="GeneID" id="17295571"/>
<dbReference type="EMBL" id="JH993045">
    <property type="protein sequence ID" value="EKX38828.1"/>
    <property type="molecule type" value="Genomic_DNA"/>
</dbReference>
<dbReference type="KEGG" id="gtt:GUITHDRAFT_76935"/>
<name>L1IRH3_GUITC</name>
<dbReference type="EC" id="2.7.1.172" evidence="1"/>
<dbReference type="EnsemblProtists" id="EKX38828">
    <property type="protein sequence ID" value="EKX38828"/>
    <property type="gene ID" value="GUITHDRAFT_76935"/>
</dbReference>
<dbReference type="InterPro" id="IPR016477">
    <property type="entry name" value="Fructo-/Ketosamine-3-kinase"/>
</dbReference>
<accession>L1IRH3</accession>
<dbReference type="HOGENOM" id="CLU_036517_0_1_1"/>